<dbReference type="GO" id="GO:0005737">
    <property type="term" value="C:cytoplasm"/>
    <property type="evidence" value="ECO:0007669"/>
    <property type="project" value="TreeGrafter"/>
</dbReference>
<dbReference type="Pfam" id="PF00899">
    <property type="entry name" value="ThiF"/>
    <property type="match status" value="1"/>
</dbReference>
<dbReference type="GO" id="GO:0019781">
    <property type="term" value="F:NEDD8 activating enzyme activity"/>
    <property type="evidence" value="ECO:0007669"/>
    <property type="project" value="UniProtKB-UniRule"/>
</dbReference>
<keyword evidence="3 4" id="KW-0067">ATP-binding</keyword>
<dbReference type="GO" id="GO:0005524">
    <property type="term" value="F:ATP binding"/>
    <property type="evidence" value="ECO:0007669"/>
    <property type="project" value="UniProtKB-UniRule"/>
</dbReference>
<evidence type="ECO:0000259" key="5">
    <source>
        <dbReference type="Pfam" id="PF00899"/>
    </source>
</evidence>
<feature type="domain" description="THIF-type NAD/FAD binding fold" evidence="5">
    <location>
        <begin position="39"/>
        <end position="329"/>
    </location>
</feature>
<dbReference type="Gene3D" id="3.40.50.720">
    <property type="entry name" value="NAD(P)-binding Rossmann-like Domain"/>
    <property type="match status" value="1"/>
</dbReference>
<accession>A0A1G4II99</accession>
<dbReference type="UniPathway" id="UPA00885"/>
<evidence type="ECO:0000313" key="6">
    <source>
        <dbReference type="EMBL" id="SCU72201.1"/>
    </source>
</evidence>
<dbReference type="AlphaFoldDB" id="A0A1G4II99"/>
<dbReference type="SUPFAM" id="SSF69572">
    <property type="entry name" value="Activating enzymes of the ubiquitin-like proteins"/>
    <property type="match status" value="1"/>
</dbReference>
<reference evidence="6" key="1">
    <citation type="submission" date="2016-09" db="EMBL/GenBank/DDBJ databases">
        <authorList>
            <person name="Hebert L."/>
            <person name="Moumen B."/>
        </authorList>
    </citation>
    <scope>NUCLEOTIDE SEQUENCE [LARGE SCALE GENOMIC DNA]</scope>
    <source>
        <strain evidence="6">OVI</strain>
    </source>
</reference>
<dbReference type="InterPro" id="IPR000594">
    <property type="entry name" value="ThiF_NAD_FAD-bd"/>
</dbReference>
<comment type="similarity">
    <text evidence="4">Belongs to the ubiquitin-activating E1 family. UBA3 subfamily.</text>
</comment>
<dbReference type="InterPro" id="IPR035985">
    <property type="entry name" value="Ubiquitin-activating_enz"/>
</dbReference>
<dbReference type="GeneID" id="92377717"/>
<sequence length="477" mass="52437">MSCNPLRTAFTLQNPGLQRVVQRAPPIFANGYSSDSITWDSVRVLLVGAGGIGCEVLHSLALSGFADITVIDMDTVELSNLSRQFLFREADIGRSKAEVAAAAVECRCPGVRVRALFGRIEDQSDEFYRQFHAVILAVDSVAARRWVNQKVAEVAEWETFDMVDGGCYENIAARPIARRMRRIAYAMPLIDTGTEGYEGCCRVVLLRSVNPTPCIECDLSLYPSRRTVPLCTLENIPRLPEHCVLYVKFKLWEELRPHESPDADNPEHIAWMTVMAQRRKEAFGIEGPDIDDAFTLGVVKNVVPAVGFTNALVAAQAVLELVKLLTGVAFPVQCFSYYNGSTKCGLTSYVTDLIPNPTCSVCGPRPLLILSAEMTPLNVLLAIKTQVGMPPSVEDISHLDVTLRVRFAAGEVYLMYKSNNPLRTNVVATTIEEAFATSGYAAAFVEWCNSDAVVFTLECSGADIHISCDATMSKRTF</sequence>
<dbReference type="InterPro" id="IPR045886">
    <property type="entry name" value="ThiF/MoeB/HesA"/>
</dbReference>
<dbReference type="RefSeq" id="XP_067082729.1">
    <property type="nucleotide sequence ID" value="XM_067226628.1"/>
</dbReference>
<dbReference type="PANTHER" id="PTHR10953">
    <property type="entry name" value="UBIQUITIN-ACTIVATING ENZYME E1"/>
    <property type="match status" value="1"/>
</dbReference>
<evidence type="ECO:0000256" key="2">
    <source>
        <dbReference type="ARBA" id="ARBA00022786"/>
    </source>
</evidence>
<name>A0A1G4II99_TRYEQ</name>
<dbReference type="GO" id="GO:0005634">
    <property type="term" value="C:nucleus"/>
    <property type="evidence" value="ECO:0007669"/>
    <property type="project" value="TreeGrafter"/>
</dbReference>
<evidence type="ECO:0000256" key="4">
    <source>
        <dbReference type="RuleBase" id="RU368009"/>
    </source>
</evidence>
<organism evidence="6 7">
    <name type="scientific">Trypanosoma equiperdum</name>
    <dbReference type="NCBI Taxonomy" id="5694"/>
    <lineage>
        <taxon>Eukaryota</taxon>
        <taxon>Discoba</taxon>
        <taxon>Euglenozoa</taxon>
        <taxon>Kinetoplastea</taxon>
        <taxon>Metakinetoplastina</taxon>
        <taxon>Trypanosomatida</taxon>
        <taxon>Trypanosomatidae</taxon>
        <taxon>Trypanosoma</taxon>
    </lineage>
</organism>
<keyword evidence="2 4" id="KW-0833">Ubl conjugation pathway</keyword>
<comment type="pathway">
    <text evidence="4">Protein modification; protein neddylation.</text>
</comment>
<dbReference type="PANTHER" id="PTHR10953:SF6">
    <property type="entry name" value="NEDD8-ACTIVATING ENZYME E1 CATALYTIC SUBUNIT"/>
    <property type="match status" value="1"/>
</dbReference>
<evidence type="ECO:0000256" key="1">
    <source>
        <dbReference type="ARBA" id="ARBA00022741"/>
    </source>
</evidence>
<comment type="function">
    <text evidence="4">Catalytic subunit of the dimeric E1 enzyme, which activates NEDD8.</text>
</comment>
<dbReference type="EC" id="6.2.1.64" evidence="4"/>
<gene>
    <name evidence="6" type="ORF">TEOVI_000377700</name>
</gene>
<evidence type="ECO:0000313" key="7">
    <source>
        <dbReference type="Proteomes" id="UP000195570"/>
    </source>
</evidence>
<keyword evidence="7" id="KW-1185">Reference proteome</keyword>
<keyword evidence="4" id="KW-0436">Ligase</keyword>
<dbReference type="Gene3D" id="1.10.10.520">
    <property type="entry name" value="Ubiquitin activating enzymes (Uba3). Chain: B, domain 2"/>
    <property type="match status" value="1"/>
</dbReference>
<proteinExistence type="inferred from homology"/>
<keyword evidence="1 4" id="KW-0547">Nucleotide-binding</keyword>
<dbReference type="Proteomes" id="UP000195570">
    <property type="component" value="Unassembled WGS sequence"/>
</dbReference>
<dbReference type="InterPro" id="IPR023318">
    <property type="entry name" value="Ub_act_enz_dom_a_sf"/>
</dbReference>
<protein>
    <recommendedName>
        <fullName evidence="4">NEDD8-activating enzyme E1 catalytic subunit</fullName>
        <ecNumber evidence="4">6.2.1.64</ecNumber>
    </recommendedName>
</protein>
<comment type="caution">
    <text evidence="6">The sequence shown here is derived from an EMBL/GenBank/DDBJ whole genome shotgun (WGS) entry which is preliminary data.</text>
</comment>
<comment type="catalytic activity">
    <reaction evidence="4">
        <text>ATP + [NEDD8 protein] + [E1 NEDD8-activating enzyme]-L-cysteine = AMP + diphosphate + [E1 NEDD8-activating enzyme]-S-[NEDD8 protein]-yl-L-cysteine.</text>
        <dbReference type="EC" id="6.2.1.64"/>
    </reaction>
</comment>
<dbReference type="VEuPathDB" id="TriTrypDB:TEOVI_000377700"/>
<dbReference type="GO" id="GO:0045116">
    <property type="term" value="P:protein neddylation"/>
    <property type="evidence" value="ECO:0007669"/>
    <property type="project" value="UniProtKB-UniRule"/>
</dbReference>
<dbReference type="EMBL" id="CZPT02001821">
    <property type="protein sequence ID" value="SCU72201.1"/>
    <property type="molecule type" value="Genomic_DNA"/>
</dbReference>
<evidence type="ECO:0000256" key="3">
    <source>
        <dbReference type="ARBA" id="ARBA00022840"/>
    </source>
</evidence>